<dbReference type="AlphaFoldDB" id="A0A1M5MZI1"/>
<keyword evidence="1" id="KW-0472">Membrane</keyword>
<feature type="transmembrane region" description="Helical" evidence="1">
    <location>
        <begin position="129"/>
        <end position="152"/>
    </location>
</feature>
<protein>
    <recommendedName>
        <fullName evidence="4">Lysylphosphatidylglycerol synthase TM region</fullName>
    </recommendedName>
</protein>
<proteinExistence type="predicted"/>
<evidence type="ECO:0000313" key="3">
    <source>
        <dbReference type="Proteomes" id="UP000190675"/>
    </source>
</evidence>
<feature type="transmembrane region" description="Helical" evidence="1">
    <location>
        <begin position="12"/>
        <end position="35"/>
    </location>
</feature>
<sequence>MPQKTSGGGSRLRGLGVVVGIAIAGAAIFALTHALKHVNYDEVLAIVARTDIRVLVLALMLVVFSYGSLTIYDLLALRTIGRTDVPYRIAALASFTSYPIAHGVGAVALVSPVIRYRIYASNGLGALDVANICFLTGLTFWLGNLTALGLSLFYEPATIGLVDYLPPQVNRVLAAAVLLGVAGFLVWSWRAPRRLGTRKWPVRLPSGPMVLLQIVLGIFDLGAAALAMYVLIPAGMNIDIFRLTAVFIAATLLGFASHAPAGLGVFDAAILLGLGGEDQEPLIAALLMFRFLYHFLPFVIALSLFGGVEAWRGLRRKR</sequence>
<keyword evidence="1" id="KW-1133">Transmembrane helix</keyword>
<dbReference type="PANTHER" id="PTHR39087">
    <property type="entry name" value="UPF0104 MEMBRANE PROTEIN MJ1595"/>
    <property type="match status" value="1"/>
</dbReference>
<feature type="transmembrane region" description="Helical" evidence="1">
    <location>
        <begin position="210"/>
        <end position="232"/>
    </location>
</feature>
<keyword evidence="1" id="KW-0812">Transmembrane</keyword>
<reference evidence="2 3" key="1">
    <citation type="submission" date="2016-11" db="EMBL/GenBank/DDBJ databases">
        <authorList>
            <person name="Jaros S."/>
            <person name="Januszkiewicz K."/>
            <person name="Wedrychowicz H."/>
        </authorList>
    </citation>
    <scope>NUCLEOTIDE SEQUENCE [LARGE SCALE GENOMIC DNA]</scope>
    <source>
        <strain evidence="2 3">GAS242</strain>
    </source>
</reference>
<feature type="transmembrane region" description="Helical" evidence="1">
    <location>
        <begin position="55"/>
        <end position="77"/>
    </location>
</feature>
<dbReference type="Proteomes" id="UP000190675">
    <property type="component" value="Chromosome I"/>
</dbReference>
<evidence type="ECO:0008006" key="4">
    <source>
        <dbReference type="Google" id="ProtNLM"/>
    </source>
</evidence>
<organism evidence="2 3">
    <name type="scientific">Bradyrhizobium erythrophlei</name>
    <dbReference type="NCBI Taxonomy" id="1437360"/>
    <lineage>
        <taxon>Bacteria</taxon>
        <taxon>Pseudomonadati</taxon>
        <taxon>Pseudomonadota</taxon>
        <taxon>Alphaproteobacteria</taxon>
        <taxon>Hyphomicrobiales</taxon>
        <taxon>Nitrobacteraceae</taxon>
        <taxon>Bradyrhizobium</taxon>
    </lineage>
</organism>
<feature type="transmembrane region" description="Helical" evidence="1">
    <location>
        <begin position="89"/>
        <end position="109"/>
    </location>
</feature>
<dbReference type="RefSeq" id="WP_244567981.1">
    <property type="nucleotide sequence ID" value="NZ_LT670818.1"/>
</dbReference>
<feature type="transmembrane region" description="Helical" evidence="1">
    <location>
        <begin position="291"/>
        <end position="311"/>
    </location>
</feature>
<dbReference type="EMBL" id="LT670818">
    <property type="protein sequence ID" value="SHG82698.1"/>
    <property type="molecule type" value="Genomic_DNA"/>
</dbReference>
<evidence type="ECO:0000256" key="1">
    <source>
        <dbReference type="SAM" id="Phobius"/>
    </source>
</evidence>
<feature type="transmembrane region" description="Helical" evidence="1">
    <location>
        <begin position="244"/>
        <end position="271"/>
    </location>
</feature>
<gene>
    <name evidence="2" type="ORF">SAMN05444169_4336</name>
</gene>
<evidence type="ECO:0000313" key="2">
    <source>
        <dbReference type="EMBL" id="SHG82698.1"/>
    </source>
</evidence>
<dbReference type="PANTHER" id="PTHR39087:SF2">
    <property type="entry name" value="UPF0104 MEMBRANE PROTEIN MJ1595"/>
    <property type="match status" value="1"/>
</dbReference>
<accession>A0A1M5MZI1</accession>
<name>A0A1M5MZI1_9BRAD</name>
<feature type="transmembrane region" description="Helical" evidence="1">
    <location>
        <begin position="172"/>
        <end position="190"/>
    </location>
</feature>